<dbReference type="PANTHER" id="PTHR42932">
    <property type="entry name" value="GENERAL STRESS PROTEIN 20U"/>
    <property type="match status" value="1"/>
</dbReference>
<accession>A0ABR7V9U6</accession>
<comment type="caution">
    <text evidence="4">The sequence shown here is derived from an EMBL/GenBank/DDBJ whole genome shotgun (WGS) entry which is preliminary data.</text>
</comment>
<evidence type="ECO:0000256" key="1">
    <source>
        <dbReference type="ARBA" id="ARBA00009497"/>
    </source>
</evidence>
<evidence type="ECO:0000259" key="3">
    <source>
        <dbReference type="Pfam" id="PF00210"/>
    </source>
</evidence>
<feature type="domain" description="Ferritin/DPS" evidence="3">
    <location>
        <begin position="15"/>
        <end position="153"/>
    </location>
</feature>
<dbReference type="InterPro" id="IPR012347">
    <property type="entry name" value="Ferritin-like"/>
</dbReference>
<dbReference type="InterPro" id="IPR009078">
    <property type="entry name" value="Ferritin-like_SF"/>
</dbReference>
<dbReference type="PANTHER" id="PTHR42932:SF1">
    <property type="entry name" value="GENERAL STRESS PROTEIN 20U"/>
    <property type="match status" value="1"/>
</dbReference>
<protein>
    <submittedName>
        <fullName evidence="4">DNA starvation/stationary phase protection protein</fullName>
    </submittedName>
</protein>
<dbReference type="Proteomes" id="UP000598350">
    <property type="component" value="Unassembled WGS sequence"/>
</dbReference>
<evidence type="ECO:0000313" key="5">
    <source>
        <dbReference type="Proteomes" id="UP000598350"/>
    </source>
</evidence>
<organism evidence="4 5">
    <name type="scientific">Maribacter arenosus</name>
    <dbReference type="NCBI Taxonomy" id="1854708"/>
    <lineage>
        <taxon>Bacteria</taxon>
        <taxon>Pseudomonadati</taxon>
        <taxon>Bacteroidota</taxon>
        <taxon>Flavobacteriia</taxon>
        <taxon>Flavobacteriales</taxon>
        <taxon>Flavobacteriaceae</taxon>
        <taxon>Maribacter</taxon>
    </lineage>
</organism>
<dbReference type="CDD" id="cd01043">
    <property type="entry name" value="DPS"/>
    <property type="match status" value="1"/>
</dbReference>
<sequence length="169" mass="19987">MDYLNINDKKLVPVIAELNQLLAEYNVYYQKLRSFHWNILGKNFFELHNKFEELYNDAKLKIDETAERILTLRYHPVSKFSKYLKMAEIQESSAMISDTEMVDHILKDHEIILQQMKRVINKSETARDDGTIDMIGGYIAELEKSSWMFEAWSRDSKDLFKKANRIKAS</sequence>
<proteinExistence type="inferred from homology"/>
<dbReference type="PRINTS" id="PR01346">
    <property type="entry name" value="HELNAPAPROT"/>
</dbReference>
<comment type="similarity">
    <text evidence="1 2">Belongs to the Dps family.</text>
</comment>
<dbReference type="Pfam" id="PF00210">
    <property type="entry name" value="Ferritin"/>
    <property type="match status" value="1"/>
</dbReference>
<dbReference type="InterPro" id="IPR023188">
    <property type="entry name" value="DPS_DNA-bd_CS"/>
</dbReference>
<reference evidence="4 5" key="1">
    <citation type="submission" date="2020-05" db="EMBL/GenBank/DDBJ databases">
        <title>The draft genome sequence of Maribacter arenosus CAU 1321.</title>
        <authorList>
            <person name="Mu L."/>
        </authorList>
    </citation>
    <scope>NUCLEOTIDE SEQUENCE [LARGE SCALE GENOMIC DNA]</scope>
    <source>
        <strain evidence="4 5">CAU 1321</strain>
    </source>
</reference>
<dbReference type="InterPro" id="IPR008331">
    <property type="entry name" value="Ferritin_DPS_dom"/>
</dbReference>
<dbReference type="PIRSF" id="PIRSF005900">
    <property type="entry name" value="Dps"/>
    <property type="match status" value="1"/>
</dbReference>
<gene>
    <name evidence="4" type="ORF">HPE63_05340</name>
</gene>
<dbReference type="RefSeq" id="WP_188313230.1">
    <property type="nucleotide sequence ID" value="NZ_JABTCG010000002.1"/>
</dbReference>
<dbReference type="EMBL" id="JABTCG010000002">
    <property type="protein sequence ID" value="MBD0850086.1"/>
    <property type="molecule type" value="Genomic_DNA"/>
</dbReference>
<name>A0ABR7V9U6_9FLAO</name>
<dbReference type="Gene3D" id="1.20.1260.10">
    <property type="match status" value="1"/>
</dbReference>
<keyword evidence="5" id="KW-1185">Reference proteome</keyword>
<evidence type="ECO:0000256" key="2">
    <source>
        <dbReference type="RuleBase" id="RU003875"/>
    </source>
</evidence>
<dbReference type="PROSITE" id="PS00818">
    <property type="entry name" value="DPS_1"/>
    <property type="match status" value="1"/>
</dbReference>
<dbReference type="SUPFAM" id="SSF47240">
    <property type="entry name" value="Ferritin-like"/>
    <property type="match status" value="1"/>
</dbReference>
<evidence type="ECO:0000313" key="4">
    <source>
        <dbReference type="EMBL" id="MBD0850086.1"/>
    </source>
</evidence>
<dbReference type="InterPro" id="IPR002177">
    <property type="entry name" value="DPS_DNA-bd"/>
</dbReference>